<sequence length="269" mass="29844">MSAVISSLTNDQRKKLLSLFNHPQLHLLYKASVHGFAANQFHNRCDRQGPTICVAYNSSGFVFGAYTAKDFAQTNQNIMDEQAFLYSISEERPRPLRVGVTAAQPAFVDGGAGPNFQALLFLLDNTANIQSVPGAAYNFNPAEMHGGNLALTEFEVYRVEDMGGLLTKPWRNLQWTEDKRQLLEEKIKAYQPDIKGVKEARVLMVGPVGAGKSSFFNSINSVFRASMTTQFRSYTIKAGKGGSPVPLVLCDTMGLEEINKLNMQYFPLF</sequence>
<dbReference type="Ensembl" id="ENSNMLT00000043856.1">
    <property type="protein sequence ID" value="ENSNMLP00000039417.1"/>
    <property type="gene ID" value="ENSNMLG00000024263.1"/>
</dbReference>
<name>A0A8C6URK5_9GOBI</name>
<proteinExistence type="inferred from homology"/>
<dbReference type="Proteomes" id="UP000694523">
    <property type="component" value="Unplaced"/>
</dbReference>
<evidence type="ECO:0000256" key="1">
    <source>
        <dbReference type="ARBA" id="ARBA00009243"/>
    </source>
</evidence>
<dbReference type="InterPro" id="IPR006571">
    <property type="entry name" value="TLDc_dom"/>
</dbReference>
<dbReference type="GO" id="GO:0006955">
    <property type="term" value="P:immune response"/>
    <property type="evidence" value="ECO:0007669"/>
    <property type="project" value="TreeGrafter"/>
</dbReference>
<dbReference type="Pfam" id="PF07534">
    <property type="entry name" value="TLD"/>
    <property type="match status" value="1"/>
</dbReference>
<dbReference type="Gene3D" id="3.40.50.300">
    <property type="entry name" value="P-loop containing nucleotide triphosphate hydrolases"/>
    <property type="match status" value="1"/>
</dbReference>
<dbReference type="PANTHER" id="PTHR14241">
    <property type="entry name" value="INTERFERON-INDUCED PROTEIN 44"/>
    <property type="match status" value="1"/>
</dbReference>
<protein>
    <recommendedName>
        <fullName evidence="2">TLDc domain-containing protein</fullName>
    </recommendedName>
</protein>
<dbReference type="SMART" id="SM00584">
    <property type="entry name" value="TLDc"/>
    <property type="match status" value="1"/>
</dbReference>
<dbReference type="PANTHER" id="PTHR14241:SF32">
    <property type="entry name" value="VWFA DOMAIN-CONTAINING PROTEIN-RELATED"/>
    <property type="match status" value="1"/>
</dbReference>
<dbReference type="InterPro" id="IPR027417">
    <property type="entry name" value="P-loop_NTPase"/>
</dbReference>
<organism evidence="3 4">
    <name type="scientific">Neogobius melanostomus</name>
    <name type="common">round goby</name>
    <dbReference type="NCBI Taxonomy" id="47308"/>
    <lineage>
        <taxon>Eukaryota</taxon>
        <taxon>Metazoa</taxon>
        <taxon>Chordata</taxon>
        <taxon>Craniata</taxon>
        <taxon>Vertebrata</taxon>
        <taxon>Euteleostomi</taxon>
        <taxon>Actinopterygii</taxon>
        <taxon>Neopterygii</taxon>
        <taxon>Teleostei</taxon>
        <taxon>Neoteleostei</taxon>
        <taxon>Acanthomorphata</taxon>
        <taxon>Gobiaria</taxon>
        <taxon>Gobiiformes</taxon>
        <taxon>Gobioidei</taxon>
        <taxon>Gobiidae</taxon>
        <taxon>Benthophilinae</taxon>
        <taxon>Neogobiini</taxon>
        <taxon>Neogobius</taxon>
    </lineage>
</organism>
<dbReference type="PROSITE" id="PS51886">
    <property type="entry name" value="TLDC"/>
    <property type="match status" value="1"/>
</dbReference>
<keyword evidence="4" id="KW-1185">Reference proteome</keyword>
<feature type="domain" description="TLDc" evidence="2">
    <location>
        <begin position="1"/>
        <end position="160"/>
    </location>
</feature>
<comment type="similarity">
    <text evidence="1">Belongs to the IFI44 family.</text>
</comment>
<dbReference type="CDD" id="cd00882">
    <property type="entry name" value="Ras_like_GTPase"/>
    <property type="match status" value="1"/>
</dbReference>
<dbReference type="SUPFAM" id="SSF52540">
    <property type="entry name" value="P-loop containing nucleoside triphosphate hydrolases"/>
    <property type="match status" value="1"/>
</dbReference>
<evidence type="ECO:0000259" key="2">
    <source>
        <dbReference type="PROSITE" id="PS51886"/>
    </source>
</evidence>
<dbReference type="AlphaFoldDB" id="A0A8C6URK5"/>
<reference evidence="3" key="1">
    <citation type="submission" date="2025-08" db="UniProtKB">
        <authorList>
            <consortium name="Ensembl"/>
        </authorList>
    </citation>
    <scope>IDENTIFICATION</scope>
</reference>
<evidence type="ECO:0000313" key="4">
    <source>
        <dbReference type="Proteomes" id="UP000694523"/>
    </source>
</evidence>
<accession>A0A8C6URK5</accession>
<evidence type="ECO:0000313" key="3">
    <source>
        <dbReference type="Ensembl" id="ENSNMLP00000039417.1"/>
    </source>
</evidence>
<reference evidence="3" key="2">
    <citation type="submission" date="2025-09" db="UniProtKB">
        <authorList>
            <consortium name="Ensembl"/>
        </authorList>
    </citation>
    <scope>IDENTIFICATION</scope>
</reference>